<evidence type="ECO:0000256" key="1">
    <source>
        <dbReference type="ARBA" id="ARBA00023015"/>
    </source>
</evidence>
<dbReference type="GO" id="GO:0006355">
    <property type="term" value="P:regulation of DNA-templated transcription"/>
    <property type="evidence" value="ECO:0007669"/>
    <property type="project" value="InterPro"/>
</dbReference>
<dbReference type="GO" id="GO:0003677">
    <property type="term" value="F:DNA binding"/>
    <property type="evidence" value="ECO:0007669"/>
    <property type="project" value="UniProtKB-KW"/>
</dbReference>
<dbReference type="FunFam" id="2.170.150.80:FF:000006">
    <property type="entry name" value="NAC domain-containing protein 100-like"/>
    <property type="match status" value="1"/>
</dbReference>
<keyword evidence="3" id="KW-0804">Transcription</keyword>
<feature type="domain" description="NAC" evidence="5">
    <location>
        <begin position="8"/>
        <end position="161"/>
    </location>
</feature>
<keyword evidence="7" id="KW-1185">Reference proteome</keyword>
<keyword evidence="2" id="KW-0238">DNA-binding</keyword>
<name>A0A8J5I2C2_ZINOF</name>
<gene>
    <name evidence="6" type="ORF">ZIOFF_007843</name>
</gene>
<protein>
    <recommendedName>
        <fullName evidence="5">NAC domain-containing protein</fullName>
    </recommendedName>
</protein>
<proteinExistence type="predicted"/>
<sequence length="319" mass="35597">MADECMDLPPGFRFHPTDEEIATHYLTPKILDHAFSARAIGEADLNKFEPWELPSKAKAGEKEMYFYCLRDRKYPTGMRTNRATKAGYWKATGKDKEIYRGKGVLVGMKKTLVFYKGRAPKGEKTNWVMHEFRLEGGKNSLPSSLPKSGQDEWVVCKVFHKKLGAPKKGPTPDGILESISLPPLLDLPNYPDYSSMINLPSSSFLEQDQAALLFDSKGFDQSQQLSVNSAHDQLSFLHHDDEAMLRALAAGNNYNDQEAAAAASSAIIRKDCKVEQCSNQSLGCPSQDTGLSTDHNTTEISSVLSRCEFDDWTTYGFYS</sequence>
<reference evidence="6 7" key="1">
    <citation type="submission" date="2020-08" db="EMBL/GenBank/DDBJ databases">
        <title>Plant Genome Project.</title>
        <authorList>
            <person name="Zhang R.-G."/>
        </authorList>
    </citation>
    <scope>NUCLEOTIDE SEQUENCE [LARGE SCALE GENOMIC DNA]</scope>
    <source>
        <tissue evidence="6">Rhizome</tissue>
    </source>
</reference>
<dbReference type="Proteomes" id="UP000734854">
    <property type="component" value="Unassembled WGS sequence"/>
</dbReference>
<organism evidence="6 7">
    <name type="scientific">Zingiber officinale</name>
    <name type="common">Ginger</name>
    <name type="synonym">Amomum zingiber</name>
    <dbReference type="NCBI Taxonomy" id="94328"/>
    <lineage>
        <taxon>Eukaryota</taxon>
        <taxon>Viridiplantae</taxon>
        <taxon>Streptophyta</taxon>
        <taxon>Embryophyta</taxon>
        <taxon>Tracheophyta</taxon>
        <taxon>Spermatophyta</taxon>
        <taxon>Magnoliopsida</taxon>
        <taxon>Liliopsida</taxon>
        <taxon>Zingiberales</taxon>
        <taxon>Zingiberaceae</taxon>
        <taxon>Zingiber</taxon>
    </lineage>
</organism>
<dbReference type="EMBL" id="JACMSC010000002">
    <property type="protein sequence ID" value="KAG6533964.1"/>
    <property type="molecule type" value="Genomic_DNA"/>
</dbReference>
<keyword evidence="4" id="KW-0539">Nucleus</keyword>
<dbReference type="PANTHER" id="PTHR31744:SF92">
    <property type="entry name" value="NAC DOMAIN-CONTAINING PROTEIN 87"/>
    <property type="match status" value="1"/>
</dbReference>
<evidence type="ECO:0000313" key="7">
    <source>
        <dbReference type="Proteomes" id="UP000734854"/>
    </source>
</evidence>
<dbReference type="AlphaFoldDB" id="A0A8J5I2C2"/>
<evidence type="ECO:0000313" key="6">
    <source>
        <dbReference type="EMBL" id="KAG6533964.1"/>
    </source>
</evidence>
<dbReference type="OrthoDB" id="1424968at2759"/>
<keyword evidence="1" id="KW-0805">Transcription regulation</keyword>
<dbReference type="PANTHER" id="PTHR31744">
    <property type="entry name" value="PROTEIN CUP-SHAPED COTYLEDON 2-RELATED"/>
    <property type="match status" value="1"/>
</dbReference>
<dbReference type="InterPro" id="IPR003441">
    <property type="entry name" value="NAC-dom"/>
</dbReference>
<dbReference type="PROSITE" id="PS51005">
    <property type="entry name" value="NAC"/>
    <property type="match status" value="1"/>
</dbReference>
<dbReference type="Pfam" id="PF02365">
    <property type="entry name" value="NAM"/>
    <property type="match status" value="1"/>
</dbReference>
<accession>A0A8J5I2C2</accession>
<evidence type="ECO:0000256" key="3">
    <source>
        <dbReference type="ARBA" id="ARBA00023163"/>
    </source>
</evidence>
<evidence type="ECO:0000256" key="2">
    <source>
        <dbReference type="ARBA" id="ARBA00023125"/>
    </source>
</evidence>
<evidence type="ECO:0000259" key="5">
    <source>
        <dbReference type="PROSITE" id="PS51005"/>
    </source>
</evidence>
<evidence type="ECO:0000256" key="4">
    <source>
        <dbReference type="ARBA" id="ARBA00023242"/>
    </source>
</evidence>
<comment type="caution">
    <text evidence="6">The sequence shown here is derived from an EMBL/GenBank/DDBJ whole genome shotgun (WGS) entry which is preliminary data.</text>
</comment>